<dbReference type="Proteomes" id="UP000799436">
    <property type="component" value="Unassembled WGS sequence"/>
</dbReference>
<proteinExistence type="predicted"/>
<keyword evidence="1" id="KW-0732">Signal</keyword>
<reference evidence="2" key="1">
    <citation type="journal article" date="2020" name="Stud. Mycol.">
        <title>101 Dothideomycetes genomes: a test case for predicting lifestyles and emergence of pathogens.</title>
        <authorList>
            <person name="Haridas S."/>
            <person name="Albert R."/>
            <person name="Binder M."/>
            <person name="Bloem J."/>
            <person name="Labutti K."/>
            <person name="Salamov A."/>
            <person name="Andreopoulos B."/>
            <person name="Baker S."/>
            <person name="Barry K."/>
            <person name="Bills G."/>
            <person name="Bluhm B."/>
            <person name="Cannon C."/>
            <person name="Castanera R."/>
            <person name="Culley D."/>
            <person name="Daum C."/>
            <person name="Ezra D."/>
            <person name="Gonzalez J."/>
            <person name="Henrissat B."/>
            <person name="Kuo A."/>
            <person name="Liang C."/>
            <person name="Lipzen A."/>
            <person name="Lutzoni F."/>
            <person name="Magnuson J."/>
            <person name="Mondo S."/>
            <person name="Nolan M."/>
            <person name="Ohm R."/>
            <person name="Pangilinan J."/>
            <person name="Park H.-J."/>
            <person name="Ramirez L."/>
            <person name="Alfaro M."/>
            <person name="Sun H."/>
            <person name="Tritt A."/>
            <person name="Yoshinaga Y."/>
            <person name="Zwiers L.-H."/>
            <person name="Turgeon B."/>
            <person name="Goodwin S."/>
            <person name="Spatafora J."/>
            <person name="Crous P."/>
            <person name="Grigoriev I."/>
        </authorList>
    </citation>
    <scope>NUCLEOTIDE SEQUENCE</scope>
    <source>
        <strain evidence="2">CBS 116005</strain>
    </source>
</reference>
<protein>
    <submittedName>
        <fullName evidence="2">Uncharacterized protein</fullName>
    </submittedName>
</protein>
<keyword evidence="3" id="KW-1185">Reference proteome</keyword>
<dbReference type="EMBL" id="ML995884">
    <property type="protein sequence ID" value="KAF2765793.1"/>
    <property type="molecule type" value="Genomic_DNA"/>
</dbReference>
<dbReference type="AlphaFoldDB" id="A0A6G1KYP2"/>
<organism evidence="2 3">
    <name type="scientific">Teratosphaeria nubilosa</name>
    <dbReference type="NCBI Taxonomy" id="161662"/>
    <lineage>
        <taxon>Eukaryota</taxon>
        <taxon>Fungi</taxon>
        <taxon>Dikarya</taxon>
        <taxon>Ascomycota</taxon>
        <taxon>Pezizomycotina</taxon>
        <taxon>Dothideomycetes</taxon>
        <taxon>Dothideomycetidae</taxon>
        <taxon>Mycosphaerellales</taxon>
        <taxon>Teratosphaeriaceae</taxon>
        <taxon>Teratosphaeria</taxon>
    </lineage>
</organism>
<name>A0A6G1KYP2_9PEZI</name>
<dbReference type="OrthoDB" id="10501113at2759"/>
<accession>A0A6G1KYP2</accession>
<gene>
    <name evidence="2" type="ORF">EJ03DRAFT_338847</name>
</gene>
<feature type="chain" id="PRO_5026147337" evidence="1">
    <location>
        <begin position="28"/>
        <end position="841"/>
    </location>
</feature>
<evidence type="ECO:0000256" key="1">
    <source>
        <dbReference type="SAM" id="SignalP"/>
    </source>
</evidence>
<feature type="signal peptide" evidence="1">
    <location>
        <begin position="1"/>
        <end position="27"/>
    </location>
</feature>
<sequence>MAPAHQWEFIHRMCLMVIMLHYDLARADVATVLNHIIADILHDPIDKPSMTASKWITEWRDRNYQKKPRMWQLVQNRDDPDASTIQDRANERARAVKLIEQAMRELDITSKSAQKQPTRRVHWRFQICGHEDVAAKINSMWIESYEELIVALQSSLAGQQPVLQDDEGAMFHLFDEACRAARPLWHLLTDAFTPGSVRDRIVLVHPMAASQVPASTLMEGVPAPASFVANFGRDRSKTAVNWTPHMVLTIRLLKDENIQPFSKVINTQILEIFRRIHRQELVGKTVTINAICGKTQSWKRYVGERKMWQKTQRMSKDTRVQEIENVMTQLSIPLTKLQPRDEVMGGDLAQETVDNQKRRQRESATKLAEALNLHFVTEPILVEGAVCYLSYFYDEGVFHSGWVQAERLHVHASSRILGPAVNGNPTSATQLGMVHQYHCGTVDDKIILESTDLVQYTAQTNEVGGFVHDVIAHDGHSFVARDVMLCAGPPFCGHCSEKSTPSSKSPVIRTIALQSDNDLPMVHANDCFRSQFNLEGEVNEFYGRKLTSVPSYKPPVDAFPTYSQTTVLLVGANSVAETRDVYMCNPNVCINCTQQTSAEQKIEKTCMPGSEYYEMRRAEAIRSGGRTGAVLQMADADGDVGIDPQLWYQGVTTQAPSLASTQQTFLPYNLYPIIETDPCSYDCIMELATVAASKEPASFITMPRELRDMIYDLSIPPATSDPLVIVAVSYDDSIADSQFRIPTRYRTEYAVPIPSDRKCLISLLRSCRIINQEVTVRVYAKKKLMSSYSRSIQLQNSKSQQFHITIQIEYSSPLLPCLPPSALANSSSSRRLQLASSYISR</sequence>
<evidence type="ECO:0000313" key="3">
    <source>
        <dbReference type="Proteomes" id="UP000799436"/>
    </source>
</evidence>
<evidence type="ECO:0000313" key="2">
    <source>
        <dbReference type="EMBL" id="KAF2765793.1"/>
    </source>
</evidence>